<name>A0A2P2NUN5_RHIMU</name>
<dbReference type="AlphaFoldDB" id="A0A2P2NUN5"/>
<reference evidence="1" key="1">
    <citation type="submission" date="2018-02" db="EMBL/GenBank/DDBJ databases">
        <title>Rhizophora mucronata_Transcriptome.</title>
        <authorList>
            <person name="Meera S.P."/>
            <person name="Sreeshan A."/>
            <person name="Augustine A."/>
        </authorList>
    </citation>
    <scope>NUCLEOTIDE SEQUENCE</scope>
    <source>
        <tissue evidence="1">Leaf</tissue>
    </source>
</reference>
<proteinExistence type="predicted"/>
<dbReference type="EMBL" id="GGEC01065734">
    <property type="protein sequence ID" value="MBX46218.1"/>
    <property type="molecule type" value="Transcribed_RNA"/>
</dbReference>
<accession>A0A2P2NUN5</accession>
<organism evidence="1">
    <name type="scientific">Rhizophora mucronata</name>
    <name type="common">Asiatic mangrove</name>
    <dbReference type="NCBI Taxonomy" id="61149"/>
    <lineage>
        <taxon>Eukaryota</taxon>
        <taxon>Viridiplantae</taxon>
        <taxon>Streptophyta</taxon>
        <taxon>Embryophyta</taxon>
        <taxon>Tracheophyta</taxon>
        <taxon>Spermatophyta</taxon>
        <taxon>Magnoliopsida</taxon>
        <taxon>eudicotyledons</taxon>
        <taxon>Gunneridae</taxon>
        <taxon>Pentapetalae</taxon>
        <taxon>rosids</taxon>
        <taxon>fabids</taxon>
        <taxon>Malpighiales</taxon>
        <taxon>Rhizophoraceae</taxon>
        <taxon>Rhizophora</taxon>
    </lineage>
</organism>
<evidence type="ECO:0000313" key="1">
    <source>
        <dbReference type="EMBL" id="MBX46218.1"/>
    </source>
</evidence>
<sequence length="56" mass="6520">MMVKMTFLFLVHKNGYEKGLTPYLVVNIAPITPTYIWRCPCHIYIGAEVKDTSTKW</sequence>
<protein>
    <submittedName>
        <fullName evidence="1">Uncharacterized protein</fullName>
    </submittedName>
</protein>